<dbReference type="OrthoDB" id="250175at2759"/>
<feature type="region of interest" description="Disordered" evidence="1">
    <location>
        <begin position="17"/>
        <end position="55"/>
    </location>
</feature>
<reference evidence="2" key="1">
    <citation type="submission" date="2022-12" db="EMBL/GenBank/DDBJ databases">
        <authorList>
            <person name="Petersen C."/>
        </authorList>
    </citation>
    <scope>NUCLEOTIDE SEQUENCE</scope>
    <source>
        <strain evidence="2">IBT 15544</strain>
    </source>
</reference>
<dbReference type="EMBL" id="JAPQKR010000005">
    <property type="protein sequence ID" value="KAJ5216352.1"/>
    <property type="molecule type" value="Genomic_DNA"/>
</dbReference>
<dbReference type="SUPFAM" id="SSF81901">
    <property type="entry name" value="HCP-like"/>
    <property type="match status" value="1"/>
</dbReference>
<proteinExistence type="predicted"/>
<name>A0A9W9NAN3_9EURO</name>
<evidence type="ECO:0000313" key="2">
    <source>
        <dbReference type="EMBL" id="KAJ5216352.1"/>
    </source>
</evidence>
<evidence type="ECO:0000313" key="3">
    <source>
        <dbReference type="Proteomes" id="UP001150904"/>
    </source>
</evidence>
<sequence length="515" mass="58597">MTRPAIALRQWLKLRQSLSPTPGAPSNSHANTLSPSANPLALTRHTPSSKRPFHNTRVQNVQRNARPAPAARRKRENNQFIQQIQMPDLPHGTATTMNRDGFFIHCLDNIMKDEVKELWYRQMQESAGPEYDQAIRDGVLPSAISFKTFKSVKMKLVDASFAARPNSQAIRAISVDVDAVFRIGYCATIFEKHLREWIIASCAMAKARIPLILVTNRSIEWSKVPARTEWTLEVEKLAAQKFPPALILHAKILGLRGEYKEACELLEKEVLPFLSPTQRLPTFFEDVMLSGLLESPWRLYALLLARYDSLHNVPDARLKSDEAIKIAATQYQDPDALVEYASMMMNENNLDLYEEYMSKAATAGKANACFFLANFYYLTFHGRYPTRGERADKLASQGAESSKPEAKPSASPEKDASPVWVWITSFFGQSLKREEYRALAKDWYYLAYHHGNKRASLMMALMAREDGDTTNGLIFLEQAQMEKDRDFAGKLEALKMNWENPDYVPKLPKRMLDVQ</sequence>
<dbReference type="GeneID" id="83177122"/>
<dbReference type="Gene3D" id="1.25.40.10">
    <property type="entry name" value="Tetratricopeptide repeat domain"/>
    <property type="match status" value="1"/>
</dbReference>
<reference evidence="2" key="2">
    <citation type="journal article" date="2023" name="IMA Fungus">
        <title>Comparative genomic study of the Penicillium genus elucidates a diverse pangenome and 15 lateral gene transfer events.</title>
        <authorList>
            <person name="Petersen C."/>
            <person name="Sorensen T."/>
            <person name="Nielsen M.R."/>
            <person name="Sondergaard T.E."/>
            <person name="Sorensen J.L."/>
            <person name="Fitzpatrick D.A."/>
            <person name="Frisvad J.C."/>
            <person name="Nielsen K.L."/>
        </authorList>
    </citation>
    <scope>NUCLEOTIDE SEQUENCE</scope>
    <source>
        <strain evidence="2">IBT 15544</strain>
    </source>
</reference>
<dbReference type="InterPro" id="IPR011990">
    <property type="entry name" value="TPR-like_helical_dom_sf"/>
</dbReference>
<dbReference type="RefSeq" id="XP_058312165.1">
    <property type="nucleotide sequence ID" value="XM_058449821.1"/>
</dbReference>
<feature type="compositionally biased region" description="Polar residues" evidence="1">
    <location>
        <begin position="17"/>
        <end position="37"/>
    </location>
</feature>
<evidence type="ECO:0000256" key="1">
    <source>
        <dbReference type="SAM" id="MobiDB-lite"/>
    </source>
</evidence>
<feature type="region of interest" description="Disordered" evidence="1">
    <location>
        <begin position="391"/>
        <end position="414"/>
    </location>
</feature>
<comment type="caution">
    <text evidence="2">The sequence shown here is derived from an EMBL/GenBank/DDBJ whole genome shotgun (WGS) entry which is preliminary data.</text>
</comment>
<keyword evidence="3" id="KW-1185">Reference proteome</keyword>
<gene>
    <name evidence="2" type="ORF">N7498_002759</name>
</gene>
<protein>
    <submittedName>
        <fullName evidence="2">Uncharacterized protein</fullName>
    </submittedName>
</protein>
<dbReference type="Proteomes" id="UP001150904">
    <property type="component" value="Unassembled WGS sequence"/>
</dbReference>
<feature type="compositionally biased region" description="Basic and acidic residues" evidence="1">
    <location>
        <begin position="402"/>
        <end position="414"/>
    </location>
</feature>
<dbReference type="AlphaFoldDB" id="A0A9W9NAN3"/>
<organism evidence="2 3">
    <name type="scientific">Penicillium cinerascens</name>
    <dbReference type="NCBI Taxonomy" id="70096"/>
    <lineage>
        <taxon>Eukaryota</taxon>
        <taxon>Fungi</taxon>
        <taxon>Dikarya</taxon>
        <taxon>Ascomycota</taxon>
        <taxon>Pezizomycotina</taxon>
        <taxon>Eurotiomycetes</taxon>
        <taxon>Eurotiomycetidae</taxon>
        <taxon>Eurotiales</taxon>
        <taxon>Aspergillaceae</taxon>
        <taxon>Penicillium</taxon>
    </lineage>
</organism>
<accession>A0A9W9NAN3</accession>